<dbReference type="Pfam" id="PF04879">
    <property type="entry name" value="Molybdop_Fe4S4"/>
    <property type="match status" value="1"/>
</dbReference>
<keyword evidence="7" id="KW-1185">Reference proteome</keyword>
<keyword evidence="2" id="KW-0479">Metal-binding</keyword>
<comment type="similarity">
    <text evidence="1">Belongs to the prokaryotic molybdopterin-containing oxidoreductase family.</text>
</comment>
<evidence type="ECO:0000313" key="6">
    <source>
        <dbReference type="EMBL" id="MFD1789584.1"/>
    </source>
</evidence>
<organism evidence="6 7">
    <name type="scientific">Sphingomonas floccifaciens</name>
    <dbReference type="NCBI Taxonomy" id="1844115"/>
    <lineage>
        <taxon>Bacteria</taxon>
        <taxon>Pseudomonadati</taxon>
        <taxon>Pseudomonadota</taxon>
        <taxon>Alphaproteobacteria</taxon>
        <taxon>Sphingomonadales</taxon>
        <taxon>Sphingomonadaceae</taxon>
        <taxon>Sphingomonas</taxon>
    </lineage>
</organism>
<dbReference type="SMART" id="SM00926">
    <property type="entry name" value="Molybdop_Fe4S4"/>
    <property type="match status" value="1"/>
</dbReference>
<dbReference type="RefSeq" id="WP_380941629.1">
    <property type="nucleotide sequence ID" value="NZ_JBHUFC010000023.1"/>
</dbReference>
<reference evidence="7" key="1">
    <citation type="journal article" date="2019" name="Int. J. Syst. Evol. Microbiol.">
        <title>The Global Catalogue of Microorganisms (GCM) 10K type strain sequencing project: providing services to taxonomists for standard genome sequencing and annotation.</title>
        <authorList>
            <consortium name="The Broad Institute Genomics Platform"/>
            <consortium name="The Broad Institute Genome Sequencing Center for Infectious Disease"/>
            <person name="Wu L."/>
            <person name="Ma J."/>
        </authorList>
    </citation>
    <scope>NUCLEOTIDE SEQUENCE [LARGE SCALE GENOMIC DNA]</scope>
    <source>
        <strain evidence="7">Q85</strain>
    </source>
</reference>
<dbReference type="Gene3D" id="3.40.50.740">
    <property type="match status" value="1"/>
</dbReference>
<dbReference type="InterPro" id="IPR009010">
    <property type="entry name" value="Asp_de-COase-like_dom_sf"/>
</dbReference>
<dbReference type="Pfam" id="PF00384">
    <property type="entry name" value="Molybdopterin"/>
    <property type="match status" value="1"/>
</dbReference>
<evidence type="ECO:0000256" key="1">
    <source>
        <dbReference type="ARBA" id="ARBA00010312"/>
    </source>
</evidence>
<proteinExistence type="inferred from homology"/>
<dbReference type="EMBL" id="JBHUFC010000023">
    <property type="protein sequence ID" value="MFD1789584.1"/>
    <property type="molecule type" value="Genomic_DNA"/>
</dbReference>
<dbReference type="Gene3D" id="2.20.25.90">
    <property type="entry name" value="ADC-like domains"/>
    <property type="match status" value="1"/>
</dbReference>
<evidence type="ECO:0000313" key="7">
    <source>
        <dbReference type="Proteomes" id="UP001597283"/>
    </source>
</evidence>
<gene>
    <name evidence="6" type="ORF">ACFSC3_18680</name>
</gene>
<evidence type="ECO:0000256" key="3">
    <source>
        <dbReference type="ARBA" id="ARBA00023004"/>
    </source>
</evidence>
<dbReference type="SUPFAM" id="SSF50692">
    <property type="entry name" value="ADC-like"/>
    <property type="match status" value="1"/>
</dbReference>
<comment type="caution">
    <text evidence="6">The sequence shown here is derived from an EMBL/GenBank/DDBJ whole genome shotgun (WGS) entry which is preliminary data.</text>
</comment>
<dbReference type="InterPro" id="IPR050612">
    <property type="entry name" value="Prok_Mopterin_Oxidored"/>
</dbReference>
<dbReference type="InterPro" id="IPR006656">
    <property type="entry name" value="Mopterin_OxRdtase"/>
</dbReference>
<dbReference type="InterPro" id="IPR006657">
    <property type="entry name" value="MoPterin_dinucl-bd_dom"/>
</dbReference>
<dbReference type="PANTHER" id="PTHR43742:SF2">
    <property type="entry name" value="ASSIMILATORY NITRATE REDUCTASE CATALYTIC SUBUNIT"/>
    <property type="match status" value="1"/>
</dbReference>
<keyword evidence="3" id="KW-0408">Iron</keyword>
<dbReference type="InterPro" id="IPR006963">
    <property type="entry name" value="Mopterin_OxRdtase_4Fe-4S_dom"/>
</dbReference>
<dbReference type="Proteomes" id="UP001597283">
    <property type="component" value="Unassembled WGS sequence"/>
</dbReference>
<protein>
    <submittedName>
        <fullName evidence="6">Molybdopterin-dependent oxidoreductase</fullName>
    </submittedName>
</protein>
<feature type="domain" description="4Fe-4S Mo/W bis-MGD-type" evidence="5">
    <location>
        <begin position="1"/>
        <end position="57"/>
    </location>
</feature>
<evidence type="ECO:0000259" key="5">
    <source>
        <dbReference type="PROSITE" id="PS51669"/>
    </source>
</evidence>
<evidence type="ECO:0000256" key="2">
    <source>
        <dbReference type="ARBA" id="ARBA00022723"/>
    </source>
</evidence>
<evidence type="ECO:0000256" key="4">
    <source>
        <dbReference type="ARBA" id="ARBA00023014"/>
    </source>
</evidence>
<dbReference type="PROSITE" id="PS51669">
    <property type="entry name" value="4FE4S_MOW_BIS_MGD"/>
    <property type="match status" value="1"/>
</dbReference>
<sequence>MTAQHSFCRLCLNGCALIVEVDDNRAVRIAGDKDNPVYRGFTCVKGREQGRLLADDRRLRTSLKRQSDGTFRPIPVADAIAEIAERLDAILSAHGPSAIAGYLGTFFAASAATMPLFGGFMEAIGSPMAFSPGTIDKPGKKIAQALHGAWGAPAVGFDDPEVILLLGSNPLITFTGFPYGNPGKWLNDRLAAGTKLFVVDPRRTDVARRAHIHLQSRPGEDVSIIAGLIRIILAEKLYDAAFVEQYTRGLAELTAAVEEFTAERVGECAGIDPDDLRAIARALTATRRGYINAGTGPNMAGRGTLTEYLLLVLHTLCGYWLREGDKVRHPGALAATLTPRAEVLPRTPAYGFGIDLGVRSLTSTAAGLPTAALPDLMLRDDEPRIRAMISCGGNPVAAWPDQTKTIAALDRLELLVQIDPWMSATATLADYVIAPQIWLEVAGTSQVLDWLTRNGTGYGQADPYAQYSPALLNPPPGSDLIEEWAFFYELARALGRQVRISPALGPAMPPIPLDMSRRPSTDDVLEILCRGARIPLSDVKMIDGGAIFPGHPVHVAAGHGEERFELADRQMMADLSGETGRPRSGNYRFRLLCRRMMHVYNSAFVGALPSSIRPYNPVCLHPDDMVSLVLVDGDVVTITSDKGSIPAIVAADPTLRRGTASMSFGFGRLPRDDPDFRRIGSNPARLLSNDDVYDSYSGQPLMTNIPVDIRAADTEIFEEMQ</sequence>
<dbReference type="PANTHER" id="PTHR43742">
    <property type="entry name" value="TRIMETHYLAMINE-N-OXIDE REDUCTASE"/>
    <property type="match status" value="1"/>
</dbReference>
<dbReference type="Pfam" id="PF01568">
    <property type="entry name" value="Molydop_binding"/>
    <property type="match status" value="1"/>
</dbReference>
<dbReference type="Gene3D" id="2.40.40.20">
    <property type="match status" value="1"/>
</dbReference>
<name>A0ABW4NJ41_9SPHN</name>
<accession>A0ABW4NJ41</accession>
<keyword evidence="4" id="KW-0411">Iron-sulfur</keyword>
<dbReference type="Gene3D" id="3.40.228.10">
    <property type="entry name" value="Dimethylsulfoxide Reductase, domain 2"/>
    <property type="match status" value="1"/>
</dbReference>
<dbReference type="SUPFAM" id="SSF53706">
    <property type="entry name" value="Formate dehydrogenase/DMSO reductase, domains 1-3"/>
    <property type="match status" value="1"/>
</dbReference>